<evidence type="ECO:0000256" key="5">
    <source>
        <dbReference type="ARBA" id="ARBA00022927"/>
    </source>
</evidence>
<comment type="caution">
    <text evidence="8">The sequence shown here is derived from an EMBL/GenBank/DDBJ whole genome shotgun (WGS) entry which is preliminary data.</text>
</comment>
<feature type="domain" description="Flagellar assembly protein FliH/Type III secretion system HrpE" evidence="7">
    <location>
        <begin position="95"/>
        <end position="211"/>
    </location>
</feature>
<protein>
    <submittedName>
        <fullName evidence="8">FliH/SctL family protein</fullName>
    </submittedName>
</protein>
<dbReference type="PANTHER" id="PTHR34982">
    <property type="entry name" value="YOP PROTEINS TRANSLOCATION PROTEIN L"/>
    <property type="match status" value="1"/>
</dbReference>
<accession>A0ABU9WYR4</accession>
<evidence type="ECO:0000256" key="3">
    <source>
        <dbReference type="ARBA" id="ARBA00022448"/>
    </source>
</evidence>
<evidence type="ECO:0000256" key="1">
    <source>
        <dbReference type="ARBA" id="ARBA00003041"/>
    </source>
</evidence>
<evidence type="ECO:0000256" key="4">
    <source>
        <dbReference type="ARBA" id="ARBA00022795"/>
    </source>
</evidence>
<organism evidence="8 9">
    <name type="scientific">Sinomonas halotolerans</name>
    <dbReference type="NCBI Taxonomy" id="1644133"/>
    <lineage>
        <taxon>Bacteria</taxon>
        <taxon>Bacillati</taxon>
        <taxon>Actinomycetota</taxon>
        <taxon>Actinomycetes</taxon>
        <taxon>Micrococcales</taxon>
        <taxon>Micrococcaceae</taxon>
        <taxon>Sinomonas</taxon>
    </lineage>
</organism>
<dbReference type="InterPro" id="IPR018035">
    <property type="entry name" value="Flagellar_FliH/T3SS_HrpE"/>
</dbReference>
<dbReference type="Pfam" id="PF02108">
    <property type="entry name" value="FliH"/>
    <property type="match status" value="1"/>
</dbReference>
<keyword evidence="3" id="KW-0813">Transport</keyword>
<dbReference type="Proteomes" id="UP001422074">
    <property type="component" value="Unassembled WGS sequence"/>
</dbReference>
<comment type="similarity">
    <text evidence="2">Belongs to the FliH family.</text>
</comment>
<evidence type="ECO:0000313" key="9">
    <source>
        <dbReference type="Proteomes" id="UP001422074"/>
    </source>
</evidence>
<evidence type="ECO:0000259" key="7">
    <source>
        <dbReference type="Pfam" id="PF02108"/>
    </source>
</evidence>
<gene>
    <name evidence="8" type="ORF">ABCQ75_07270</name>
</gene>
<evidence type="ECO:0000256" key="6">
    <source>
        <dbReference type="ARBA" id="ARBA00023225"/>
    </source>
</evidence>
<dbReference type="InterPro" id="IPR051472">
    <property type="entry name" value="T3SS_Stator/FliH"/>
</dbReference>
<evidence type="ECO:0000256" key="2">
    <source>
        <dbReference type="ARBA" id="ARBA00006602"/>
    </source>
</evidence>
<keyword evidence="6" id="KW-1006">Bacterial flagellum protein export</keyword>
<reference evidence="8 9" key="1">
    <citation type="submission" date="2024-05" db="EMBL/GenBank/DDBJ databases">
        <title>Sinomonas sp. nov., isolated from a waste landfill.</title>
        <authorList>
            <person name="Zhao Y."/>
        </authorList>
    </citation>
    <scope>NUCLEOTIDE SEQUENCE [LARGE SCALE GENOMIC DNA]</scope>
    <source>
        <strain evidence="8 9">CCTCC AB2014300</strain>
    </source>
</reference>
<sequence>MSTEHAVSTSLAPAAGASPAGALPAYAAVQYPVLGESPASVREEAQARARGHAAGYAAGMRAAQEMLEVRLAAFEEEKAAWFVQARGTLAHAVGALDAAASAARALAAPVLAEAEDAVVRSALELAGAVVGHELSRDDAAAASVLARLGASAEVPLRVRVSADDFDAVTAALGADEAPRTLVVDPALGRGDAVAELPAGILDARIATAFERARAALGEGA</sequence>
<dbReference type="RefSeq" id="WP_345884295.1">
    <property type="nucleotide sequence ID" value="NZ_JBDFRB010000005.1"/>
</dbReference>
<keyword evidence="9" id="KW-1185">Reference proteome</keyword>
<name>A0ABU9WYR4_9MICC</name>
<keyword evidence="4" id="KW-1005">Bacterial flagellum biogenesis</keyword>
<keyword evidence="5" id="KW-0653">Protein transport</keyword>
<dbReference type="EMBL" id="JBDFRB010000005">
    <property type="protein sequence ID" value="MEN2744338.1"/>
    <property type="molecule type" value="Genomic_DNA"/>
</dbReference>
<comment type="function">
    <text evidence="1">Needed for flagellar regrowth and assembly.</text>
</comment>
<evidence type="ECO:0000313" key="8">
    <source>
        <dbReference type="EMBL" id="MEN2744338.1"/>
    </source>
</evidence>
<dbReference type="PANTHER" id="PTHR34982:SF1">
    <property type="entry name" value="FLAGELLAR ASSEMBLY PROTEIN FLIH"/>
    <property type="match status" value="1"/>
</dbReference>
<proteinExistence type="inferred from homology"/>